<accession>A0A437GX23</accession>
<sequence length="101" mass="10316">MSVGGTYEITTKTPMGDQKGTFSVVPSDDDKSFTGAFTGPLGSIDIEDGVIDGNALTFKVTMTAPMPMTIEGKASVDGDAITGEMIDGGFGALQMSGTRIG</sequence>
<dbReference type="Proteomes" id="UP000283003">
    <property type="component" value="Unassembled WGS sequence"/>
</dbReference>
<keyword evidence="3" id="KW-1185">Reference proteome</keyword>
<protein>
    <submittedName>
        <fullName evidence="2">Uncharacterized protein</fullName>
    </submittedName>
</protein>
<organism evidence="2 3">
    <name type="scientific">Croceicoccus ponticola</name>
    <dbReference type="NCBI Taxonomy" id="2217664"/>
    <lineage>
        <taxon>Bacteria</taxon>
        <taxon>Pseudomonadati</taxon>
        <taxon>Pseudomonadota</taxon>
        <taxon>Alphaproteobacteria</taxon>
        <taxon>Sphingomonadales</taxon>
        <taxon>Erythrobacteraceae</taxon>
        <taxon>Croceicoccus</taxon>
    </lineage>
</organism>
<dbReference type="AlphaFoldDB" id="A0A437GX23"/>
<gene>
    <name evidence="2" type="ORF">EKN06_10640</name>
</gene>
<name>A0A437GX23_9SPHN</name>
<dbReference type="EMBL" id="RXOL01000004">
    <property type="protein sequence ID" value="RVQ66471.1"/>
    <property type="molecule type" value="Genomic_DNA"/>
</dbReference>
<evidence type="ECO:0000313" key="2">
    <source>
        <dbReference type="EMBL" id="RVQ66471.1"/>
    </source>
</evidence>
<evidence type="ECO:0000313" key="3">
    <source>
        <dbReference type="Proteomes" id="UP000283003"/>
    </source>
</evidence>
<dbReference type="OrthoDB" id="5145750at2"/>
<reference evidence="2 3" key="1">
    <citation type="submission" date="2018-12" db="EMBL/GenBank/DDBJ databases">
        <title>Croceicoccus ponticola sp. nov., a lipolytic bacterium isolated from seawater.</title>
        <authorList>
            <person name="Yoon J.-H."/>
        </authorList>
    </citation>
    <scope>NUCLEOTIDE SEQUENCE [LARGE SCALE GENOMIC DNA]</scope>
    <source>
        <strain evidence="2 3">GM-16</strain>
    </source>
</reference>
<proteinExistence type="predicted"/>
<comment type="caution">
    <text evidence="2">The sequence shown here is derived from an EMBL/GenBank/DDBJ whole genome shotgun (WGS) entry which is preliminary data.</text>
</comment>
<feature type="region of interest" description="Disordered" evidence="1">
    <location>
        <begin position="1"/>
        <end position="24"/>
    </location>
</feature>
<dbReference type="RefSeq" id="WP_127612893.1">
    <property type="nucleotide sequence ID" value="NZ_RXOL01000004.1"/>
</dbReference>
<evidence type="ECO:0000256" key="1">
    <source>
        <dbReference type="SAM" id="MobiDB-lite"/>
    </source>
</evidence>